<dbReference type="STRING" id="1802685.A3C88_02990"/>
<sequence length="88" mass="9872">MDMEPQFTPQSVPHTKRYVIYAFSVAILAGLGWWLWTQFGSSAPSSPATDAEVADELSKIKDPAEEIPKVNPFEQENPIDNAYKNPFD</sequence>
<dbReference type="Proteomes" id="UP000178117">
    <property type="component" value="Unassembled WGS sequence"/>
</dbReference>
<evidence type="ECO:0000256" key="2">
    <source>
        <dbReference type="SAM" id="Phobius"/>
    </source>
</evidence>
<evidence type="ECO:0000256" key="1">
    <source>
        <dbReference type="SAM" id="MobiDB-lite"/>
    </source>
</evidence>
<gene>
    <name evidence="3" type="ORF">A3C88_02990</name>
</gene>
<protein>
    <submittedName>
        <fullName evidence="3">Uncharacterized protein</fullName>
    </submittedName>
</protein>
<name>A0A1F8FTL8_9BACT</name>
<feature type="region of interest" description="Disordered" evidence="1">
    <location>
        <begin position="41"/>
        <end position="88"/>
    </location>
</feature>
<organism evidence="3 4">
    <name type="scientific">Candidatus Yanofskybacteria bacterium RIFCSPHIGHO2_02_FULL_50_12</name>
    <dbReference type="NCBI Taxonomy" id="1802685"/>
    <lineage>
        <taxon>Bacteria</taxon>
        <taxon>Candidatus Yanofskyibacteriota</taxon>
    </lineage>
</organism>
<keyword evidence="2" id="KW-1133">Transmembrane helix</keyword>
<dbReference type="AlphaFoldDB" id="A0A1F8FTL8"/>
<comment type="caution">
    <text evidence="3">The sequence shown here is derived from an EMBL/GenBank/DDBJ whole genome shotgun (WGS) entry which is preliminary data.</text>
</comment>
<accession>A0A1F8FTL8</accession>
<reference evidence="3 4" key="1">
    <citation type="journal article" date="2016" name="Nat. Commun.">
        <title>Thousands of microbial genomes shed light on interconnected biogeochemical processes in an aquifer system.</title>
        <authorList>
            <person name="Anantharaman K."/>
            <person name="Brown C.T."/>
            <person name="Hug L.A."/>
            <person name="Sharon I."/>
            <person name="Castelle C.J."/>
            <person name="Probst A.J."/>
            <person name="Thomas B.C."/>
            <person name="Singh A."/>
            <person name="Wilkins M.J."/>
            <person name="Karaoz U."/>
            <person name="Brodie E.L."/>
            <person name="Williams K.H."/>
            <person name="Hubbard S.S."/>
            <person name="Banfield J.F."/>
        </authorList>
    </citation>
    <scope>NUCLEOTIDE SEQUENCE [LARGE SCALE GENOMIC DNA]</scope>
</reference>
<evidence type="ECO:0000313" key="4">
    <source>
        <dbReference type="Proteomes" id="UP000178117"/>
    </source>
</evidence>
<keyword evidence="2" id="KW-0812">Transmembrane</keyword>
<proteinExistence type="predicted"/>
<feature type="compositionally biased region" description="Basic and acidic residues" evidence="1">
    <location>
        <begin position="56"/>
        <end position="68"/>
    </location>
</feature>
<keyword evidence="2" id="KW-0472">Membrane</keyword>
<evidence type="ECO:0000313" key="3">
    <source>
        <dbReference type="EMBL" id="OGN16524.1"/>
    </source>
</evidence>
<feature type="transmembrane region" description="Helical" evidence="2">
    <location>
        <begin position="18"/>
        <end position="36"/>
    </location>
</feature>
<dbReference type="EMBL" id="MGJZ01000031">
    <property type="protein sequence ID" value="OGN16524.1"/>
    <property type="molecule type" value="Genomic_DNA"/>
</dbReference>